<protein>
    <submittedName>
        <fullName evidence="2">Copper amine oxidase N-terminal domain-containing protein</fullName>
    </submittedName>
</protein>
<evidence type="ECO:0000313" key="2">
    <source>
        <dbReference type="EMBL" id="HIU47726.1"/>
    </source>
</evidence>
<dbReference type="AlphaFoldDB" id="A0A9D1LTJ4"/>
<reference evidence="2" key="1">
    <citation type="submission" date="2020-10" db="EMBL/GenBank/DDBJ databases">
        <authorList>
            <person name="Gilroy R."/>
        </authorList>
    </citation>
    <scope>NUCLEOTIDE SEQUENCE</scope>
    <source>
        <strain evidence="2">ChiSjej4B22-9803</strain>
    </source>
</reference>
<reference evidence="2" key="2">
    <citation type="journal article" date="2021" name="PeerJ">
        <title>Extensive microbial diversity within the chicken gut microbiome revealed by metagenomics and culture.</title>
        <authorList>
            <person name="Gilroy R."/>
            <person name="Ravi A."/>
            <person name="Getino M."/>
            <person name="Pursley I."/>
            <person name="Horton D.L."/>
            <person name="Alikhan N.F."/>
            <person name="Baker D."/>
            <person name="Gharbi K."/>
            <person name="Hall N."/>
            <person name="Watson M."/>
            <person name="Adriaenssens E.M."/>
            <person name="Foster-Nyarko E."/>
            <person name="Jarju S."/>
            <person name="Secka A."/>
            <person name="Antonio M."/>
            <person name="Oren A."/>
            <person name="Chaudhuri R.R."/>
            <person name="La Ragione R."/>
            <person name="Hildebrand F."/>
            <person name="Pallen M.J."/>
        </authorList>
    </citation>
    <scope>NUCLEOTIDE SEQUENCE</scope>
    <source>
        <strain evidence="2">ChiSjej4B22-9803</strain>
    </source>
</reference>
<dbReference type="SUPFAM" id="SSF55383">
    <property type="entry name" value="Copper amine oxidase, domain N"/>
    <property type="match status" value="1"/>
</dbReference>
<dbReference type="Proteomes" id="UP000824111">
    <property type="component" value="Unassembled WGS sequence"/>
</dbReference>
<evidence type="ECO:0000259" key="1">
    <source>
        <dbReference type="Pfam" id="PF07833"/>
    </source>
</evidence>
<dbReference type="InterPro" id="IPR012854">
    <property type="entry name" value="Cu_amine_oxidase-like_N"/>
</dbReference>
<accession>A0A9D1LTJ4</accession>
<proteinExistence type="predicted"/>
<comment type="caution">
    <text evidence="2">The sequence shown here is derived from an EMBL/GenBank/DDBJ whole genome shotgun (WGS) entry which is preliminary data.</text>
</comment>
<organism evidence="2 3">
    <name type="scientific">Candidatus Avimonoglobus intestinipullorum</name>
    <dbReference type="NCBI Taxonomy" id="2840699"/>
    <lineage>
        <taxon>Bacteria</taxon>
        <taxon>Bacillati</taxon>
        <taxon>Bacillota</taxon>
        <taxon>Clostridia</taxon>
        <taxon>Eubacteriales</taxon>
        <taxon>Candidatus Avimonoglobus</taxon>
    </lineage>
</organism>
<dbReference type="Gene3D" id="3.30.457.10">
    <property type="entry name" value="Copper amine oxidase-like, N-terminal domain"/>
    <property type="match status" value="1"/>
</dbReference>
<name>A0A9D1LTJ4_9FIRM</name>
<evidence type="ECO:0000313" key="3">
    <source>
        <dbReference type="Proteomes" id="UP000824111"/>
    </source>
</evidence>
<dbReference type="Pfam" id="PF07833">
    <property type="entry name" value="Cu_amine_oxidN1"/>
    <property type="match status" value="1"/>
</dbReference>
<gene>
    <name evidence="2" type="ORF">IAB04_00015</name>
</gene>
<dbReference type="EMBL" id="DVND01000001">
    <property type="protein sequence ID" value="HIU47726.1"/>
    <property type="molecule type" value="Genomic_DNA"/>
</dbReference>
<feature type="domain" description="Copper amine oxidase-like N-terminal" evidence="1">
    <location>
        <begin position="2"/>
        <end position="104"/>
    </location>
</feature>
<sequence>MPPLLYEDRVLVPMRPVFEELGADVTWVGDRQMIIATHGERVILMEIGMDVLVKTNVLEGASERIALDVPPQIVDERTLVPIRAVSEALGAQVEWDGTKQQVLITK</sequence>
<dbReference type="InterPro" id="IPR036582">
    <property type="entry name" value="Mao_N_sf"/>
</dbReference>